<proteinExistence type="predicted"/>
<dbReference type="AlphaFoldDB" id="A0A8H3ATB9"/>
<sequence>MSVDVLQSETQLALLKTKWSLIEDYRILYAQQPEGFAAKLADELSQLSKILGVLGRLDEAFAASQEAAALYQRVLEVSIVEEITDGELPQCTCDGAKNRSVENRHQECA</sequence>
<evidence type="ECO:0000313" key="2">
    <source>
        <dbReference type="Proteomes" id="UP000663888"/>
    </source>
</evidence>
<dbReference type="Proteomes" id="UP000663888">
    <property type="component" value="Unassembled WGS sequence"/>
</dbReference>
<comment type="caution">
    <text evidence="1">The sequence shown here is derived from an EMBL/GenBank/DDBJ whole genome shotgun (WGS) entry which is preliminary data.</text>
</comment>
<dbReference type="EMBL" id="CAJMWX010000863">
    <property type="protein sequence ID" value="CAE6436466.1"/>
    <property type="molecule type" value="Genomic_DNA"/>
</dbReference>
<name>A0A8H3ATB9_9AGAM</name>
<gene>
    <name evidence="1" type="ORF">RDB_LOCUS43159</name>
</gene>
<reference evidence="1" key="1">
    <citation type="submission" date="2021-01" db="EMBL/GenBank/DDBJ databases">
        <authorList>
            <person name="Kaushik A."/>
        </authorList>
    </citation>
    <scope>NUCLEOTIDE SEQUENCE</scope>
    <source>
        <strain evidence="1">AG4-R118</strain>
    </source>
</reference>
<accession>A0A8H3ATB9</accession>
<organism evidence="1 2">
    <name type="scientific">Rhizoctonia solani</name>
    <dbReference type="NCBI Taxonomy" id="456999"/>
    <lineage>
        <taxon>Eukaryota</taxon>
        <taxon>Fungi</taxon>
        <taxon>Dikarya</taxon>
        <taxon>Basidiomycota</taxon>
        <taxon>Agaricomycotina</taxon>
        <taxon>Agaricomycetes</taxon>
        <taxon>Cantharellales</taxon>
        <taxon>Ceratobasidiaceae</taxon>
        <taxon>Rhizoctonia</taxon>
    </lineage>
</organism>
<evidence type="ECO:0000313" key="1">
    <source>
        <dbReference type="EMBL" id="CAE6436466.1"/>
    </source>
</evidence>
<protein>
    <submittedName>
        <fullName evidence="1">Uncharacterized protein</fullName>
    </submittedName>
</protein>